<keyword evidence="8" id="KW-0503">Monooxygenase</keyword>
<comment type="caution">
    <text evidence="10">The sequence shown here is derived from an EMBL/GenBank/DDBJ whole genome shotgun (WGS) entry which is preliminary data.</text>
</comment>
<dbReference type="InterPro" id="IPR002401">
    <property type="entry name" value="Cyt_P450_E_grp-I"/>
</dbReference>
<keyword evidence="4 9" id="KW-0812">Transmembrane</keyword>
<keyword evidence="8" id="KW-0560">Oxidoreductase</keyword>
<dbReference type="Proteomes" id="UP000266723">
    <property type="component" value="Unassembled WGS sequence"/>
</dbReference>
<dbReference type="PANTHER" id="PTHR24286:SF355">
    <property type="entry name" value="ABSCISIC ACID 8'-HYDROXYLASE 3"/>
    <property type="match status" value="1"/>
</dbReference>
<organism evidence="10 11">
    <name type="scientific">Brassica cretica</name>
    <name type="common">Mustard</name>
    <dbReference type="NCBI Taxonomy" id="69181"/>
    <lineage>
        <taxon>Eukaryota</taxon>
        <taxon>Viridiplantae</taxon>
        <taxon>Streptophyta</taxon>
        <taxon>Embryophyta</taxon>
        <taxon>Tracheophyta</taxon>
        <taxon>Spermatophyta</taxon>
        <taxon>Magnoliopsida</taxon>
        <taxon>eudicotyledons</taxon>
        <taxon>Gunneridae</taxon>
        <taxon>Pentapetalae</taxon>
        <taxon>rosids</taxon>
        <taxon>malvids</taxon>
        <taxon>Brassicales</taxon>
        <taxon>Brassicaceae</taxon>
        <taxon>Brassiceae</taxon>
        <taxon>Brassica</taxon>
    </lineage>
</organism>
<keyword evidence="5 8" id="KW-0479">Metal-binding</keyword>
<evidence type="ECO:0000313" key="11">
    <source>
        <dbReference type="Proteomes" id="UP000266723"/>
    </source>
</evidence>
<protein>
    <submittedName>
        <fullName evidence="10">Uncharacterized protein</fullName>
    </submittedName>
</protein>
<dbReference type="PRINTS" id="PR00463">
    <property type="entry name" value="EP450I"/>
</dbReference>
<evidence type="ECO:0000313" key="10">
    <source>
        <dbReference type="EMBL" id="KAF3563684.1"/>
    </source>
</evidence>
<sequence>MAVPVIFVSSRSNRLLLSVKKGKHALFQTLTLRRWLAMVTGVGSGTGLGHPGPVMLREPVRSFQYSEASRLGPRQIGYPSSFKISGSGSLSGGSIIILSLSGYGVFGYPGRQFTNTFFKFPHELGFVQKLNIMDFSGMFLIFSAAALFLCLLRFIAGFRRNSSSKLPLPPGTMGYPYVGETFQLYSQDPNVFFASKQRRYGSVFKTHVLGCPCVMISSPEAAKFVLVTKSHLFKPTFPASKERMLGKQAIFFHQGDYHAKLRKLVLRAFMPDSVRNMVPHIESIAQESLSSWDGTQLNTYQEMKTYTFNVALISILGEDAVFYREDLKRCYYILEKGYNSMPINLPGTLFHKAMKARKELAQILANILSKRRENPSTHKDLLGSFMEDKEGLSDEQIADNIIGVIFAARDTTASVLTWILKYLADNPTVLEAVTEEQMAIKKAKQGESLTWEDTKKMTLTSRVVQETMRVATILSFTFREAVEDVEYEGYLIPKGWKVLPLFRNIHHNADFFSDPGKFDPSRFEVAPKPNTFMPFGNGIHSCPGNELAKLEISILIHHLTTKYRWSIVGPSDGIQYGPFALPQNGLPIALERKPEVDV</sequence>
<comment type="similarity">
    <text evidence="2 8">Belongs to the cytochrome P450 family.</text>
</comment>
<dbReference type="InterPro" id="IPR036396">
    <property type="entry name" value="Cyt_P450_sf"/>
</dbReference>
<keyword evidence="11" id="KW-1185">Reference proteome</keyword>
<evidence type="ECO:0000256" key="7">
    <source>
        <dbReference type="ARBA" id="ARBA00023004"/>
    </source>
</evidence>
<dbReference type="PANTHER" id="PTHR24286">
    <property type="entry name" value="CYTOCHROME P450 26"/>
    <property type="match status" value="1"/>
</dbReference>
<dbReference type="PROSITE" id="PS00086">
    <property type="entry name" value="CYTOCHROME_P450"/>
    <property type="match status" value="1"/>
</dbReference>
<keyword evidence="9" id="KW-0472">Membrane</keyword>
<dbReference type="PRINTS" id="PR00385">
    <property type="entry name" value="P450"/>
</dbReference>
<keyword evidence="6 9" id="KW-1133">Transmembrane helix</keyword>
<evidence type="ECO:0000256" key="3">
    <source>
        <dbReference type="ARBA" id="ARBA00022617"/>
    </source>
</evidence>
<dbReference type="Pfam" id="PF00067">
    <property type="entry name" value="p450"/>
    <property type="match status" value="1"/>
</dbReference>
<dbReference type="Gene3D" id="1.10.630.10">
    <property type="entry name" value="Cytochrome P450"/>
    <property type="match status" value="1"/>
</dbReference>
<accession>A0ABQ7CWK6</accession>
<keyword evidence="7 8" id="KW-0408">Iron</keyword>
<proteinExistence type="inferred from homology"/>
<evidence type="ECO:0000256" key="2">
    <source>
        <dbReference type="ARBA" id="ARBA00010617"/>
    </source>
</evidence>
<evidence type="ECO:0000256" key="1">
    <source>
        <dbReference type="ARBA" id="ARBA00004167"/>
    </source>
</evidence>
<keyword evidence="3 8" id="KW-0349">Heme</keyword>
<feature type="transmembrane region" description="Helical" evidence="9">
    <location>
        <begin position="84"/>
        <end position="106"/>
    </location>
</feature>
<evidence type="ECO:0000256" key="4">
    <source>
        <dbReference type="ARBA" id="ARBA00022692"/>
    </source>
</evidence>
<gene>
    <name evidence="10" type="ORF">DY000_02013429</name>
</gene>
<name>A0ABQ7CWK6_BRACR</name>
<evidence type="ECO:0000256" key="5">
    <source>
        <dbReference type="ARBA" id="ARBA00022723"/>
    </source>
</evidence>
<reference evidence="10 11" key="1">
    <citation type="journal article" date="2020" name="BMC Genomics">
        <title>Intraspecific diversification of the crop wild relative Brassica cretica Lam. using demographic model selection.</title>
        <authorList>
            <person name="Kioukis A."/>
            <person name="Michalopoulou V.A."/>
            <person name="Briers L."/>
            <person name="Pirintsos S."/>
            <person name="Studholme D.J."/>
            <person name="Pavlidis P."/>
            <person name="Sarris P.F."/>
        </authorList>
    </citation>
    <scope>NUCLEOTIDE SEQUENCE [LARGE SCALE GENOMIC DNA]</scope>
    <source>
        <strain evidence="11">cv. PFS-1207/04</strain>
    </source>
</reference>
<dbReference type="SUPFAM" id="SSF48264">
    <property type="entry name" value="Cytochrome P450"/>
    <property type="match status" value="1"/>
</dbReference>
<dbReference type="InterPro" id="IPR017972">
    <property type="entry name" value="Cyt_P450_CS"/>
</dbReference>
<evidence type="ECO:0000256" key="8">
    <source>
        <dbReference type="RuleBase" id="RU000461"/>
    </source>
</evidence>
<dbReference type="InterPro" id="IPR001128">
    <property type="entry name" value="Cyt_P450"/>
</dbReference>
<dbReference type="CDD" id="cd11043">
    <property type="entry name" value="CYP90-like"/>
    <property type="match status" value="1"/>
</dbReference>
<evidence type="ECO:0000256" key="9">
    <source>
        <dbReference type="SAM" id="Phobius"/>
    </source>
</evidence>
<feature type="transmembrane region" description="Helical" evidence="9">
    <location>
        <begin position="135"/>
        <end position="156"/>
    </location>
</feature>
<evidence type="ECO:0000256" key="6">
    <source>
        <dbReference type="ARBA" id="ARBA00022989"/>
    </source>
</evidence>
<dbReference type="EMBL" id="QGKV02000759">
    <property type="protein sequence ID" value="KAF3563684.1"/>
    <property type="molecule type" value="Genomic_DNA"/>
</dbReference>
<comment type="subcellular location">
    <subcellularLocation>
        <location evidence="1">Membrane</location>
        <topology evidence="1">Single-pass membrane protein</topology>
    </subcellularLocation>
</comment>